<dbReference type="NCBIfam" id="TIGR02595">
    <property type="entry name" value="PEP_CTERM"/>
    <property type="match status" value="1"/>
</dbReference>
<accession>A0A2W5DKU5</accession>
<comment type="caution">
    <text evidence="1">The sequence shown here is derived from an EMBL/GenBank/DDBJ whole genome shotgun (WGS) entry which is preliminary data.</text>
</comment>
<evidence type="ECO:0000313" key="2">
    <source>
        <dbReference type="Proteomes" id="UP000249633"/>
    </source>
</evidence>
<dbReference type="Proteomes" id="UP000249633">
    <property type="component" value="Unassembled WGS sequence"/>
</dbReference>
<proteinExistence type="predicted"/>
<dbReference type="AlphaFoldDB" id="A0A2W5DKU5"/>
<reference evidence="1 2" key="1">
    <citation type="submission" date="2017-08" db="EMBL/GenBank/DDBJ databases">
        <title>Infants hospitalized years apart are colonized by the same room-sourced microbial strains.</title>
        <authorList>
            <person name="Brooks B."/>
            <person name="Olm M.R."/>
            <person name="Firek B.A."/>
            <person name="Baker R."/>
            <person name="Thomas B.C."/>
            <person name="Morowitz M.J."/>
            <person name="Banfield J.F."/>
        </authorList>
    </citation>
    <scope>NUCLEOTIDE SEQUENCE [LARGE SCALE GENOMIC DNA]</scope>
    <source>
        <strain evidence="1">S2_012_000_R2_81</strain>
    </source>
</reference>
<gene>
    <name evidence="1" type="ORF">DI603_12970</name>
</gene>
<protein>
    <recommendedName>
        <fullName evidence="3">PEP-CTERM protein-sorting domain-containing protein</fullName>
    </recommendedName>
</protein>
<organism evidence="1 2">
    <name type="scientific">Roseateles depolymerans</name>
    <dbReference type="NCBI Taxonomy" id="76731"/>
    <lineage>
        <taxon>Bacteria</taxon>
        <taxon>Pseudomonadati</taxon>
        <taxon>Pseudomonadota</taxon>
        <taxon>Betaproteobacteria</taxon>
        <taxon>Burkholderiales</taxon>
        <taxon>Sphaerotilaceae</taxon>
        <taxon>Roseateles</taxon>
    </lineage>
</organism>
<dbReference type="InterPro" id="IPR013424">
    <property type="entry name" value="Ice-binding_C"/>
</dbReference>
<sequence length="275" mass="27677">MSAVSDIHSRIEEQSVKSPLLRTMTGLALGVCTAISAQAATASASLSNVHLQLIDLDPNDGITAAISFNGDTSTYNNAYWSLNGSYQAGDWQYAPGLGVAIPAVAVSGVGFSASASSTAGDLFQGAGWGGSAQASAVTAGVRSTAYAETYAGQFTLAPHTLLVLMADSPAATVSAALGEYASASAYLSVQSLDGSTQGSAYAQAYINADGAGYSNAPSFLQVSFVNLSGTAISGYLYGEAYAYASAAPVPEPGSAALMLGGLLGAGALLRRRARR</sequence>
<dbReference type="EMBL" id="QFOD01000011">
    <property type="protein sequence ID" value="PZP31273.1"/>
    <property type="molecule type" value="Genomic_DNA"/>
</dbReference>
<name>A0A2W5DKU5_9BURK</name>
<evidence type="ECO:0008006" key="3">
    <source>
        <dbReference type="Google" id="ProtNLM"/>
    </source>
</evidence>
<evidence type="ECO:0000313" key="1">
    <source>
        <dbReference type="EMBL" id="PZP31273.1"/>
    </source>
</evidence>